<dbReference type="GO" id="GO:0016020">
    <property type="term" value="C:membrane"/>
    <property type="evidence" value="ECO:0007669"/>
    <property type="project" value="UniProtKB-SubCell"/>
</dbReference>
<feature type="non-terminal residue" evidence="7">
    <location>
        <position position="1"/>
    </location>
</feature>
<evidence type="ECO:0000256" key="2">
    <source>
        <dbReference type="ARBA" id="ARBA00022692"/>
    </source>
</evidence>
<accession>A0AAV5S8P0</accession>
<feature type="non-terminal residue" evidence="7">
    <location>
        <position position="316"/>
    </location>
</feature>
<keyword evidence="8" id="KW-1185">Reference proteome</keyword>
<feature type="transmembrane region" description="Helical" evidence="6">
    <location>
        <begin position="177"/>
        <end position="203"/>
    </location>
</feature>
<dbReference type="GO" id="GO:0004984">
    <property type="term" value="F:olfactory receptor activity"/>
    <property type="evidence" value="ECO:0007669"/>
    <property type="project" value="TreeGrafter"/>
</dbReference>
<feature type="transmembrane region" description="Helical" evidence="6">
    <location>
        <begin position="268"/>
        <end position="289"/>
    </location>
</feature>
<dbReference type="InterPro" id="IPR051080">
    <property type="entry name" value="Nematode_rcpt-like_serp_alpha"/>
</dbReference>
<feature type="transmembrane region" description="Helical" evidence="6">
    <location>
        <begin position="136"/>
        <end position="157"/>
    </location>
</feature>
<keyword evidence="2 6" id="KW-0812">Transmembrane</keyword>
<feature type="transmembrane region" description="Helical" evidence="6">
    <location>
        <begin position="20"/>
        <end position="40"/>
    </location>
</feature>
<protein>
    <recommendedName>
        <fullName evidence="9">G protein-coupled receptor</fullName>
    </recommendedName>
</protein>
<dbReference type="PANTHER" id="PTHR31357">
    <property type="entry name" value="SERPENTINE RECEPTOR CLASS ALPHA-10"/>
    <property type="match status" value="1"/>
</dbReference>
<dbReference type="AlphaFoldDB" id="A0AAV5S8P0"/>
<feature type="transmembrane region" description="Helical" evidence="6">
    <location>
        <begin position="47"/>
        <end position="68"/>
    </location>
</feature>
<gene>
    <name evidence="7" type="ORF">PENTCL1PPCAC_1571</name>
</gene>
<dbReference type="Proteomes" id="UP001432027">
    <property type="component" value="Unassembled WGS sequence"/>
</dbReference>
<comment type="subcellular location">
    <subcellularLocation>
        <location evidence="1">Membrane</location>
        <topology evidence="1">Multi-pass membrane protein</topology>
    </subcellularLocation>
</comment>
<dbReference type="PANTHER" id="PTHR31357:SF5">
    <property type="entry name" value="SERPENTINE RECEPTOR CLASS ALPHA-1-RELATED"/>
    <property type="match status" value="1"/>
</dbReference>
<proteinExistence type="inferred from homology"/>
<dbReference type="EMBL" id="BTSX01000001">
    <property type="protein sequence ID" value="GMS79396.1"/>
    <property type="molecule type" value="Genomic_DNA"/>
</dbReference>
<evidence type="ECO:0000256" key="6">
    <source>
        <dbReference type="SAM" id="Phobius"/>
    </source>
</evidence>
<keyword evidence="3 6" id="KW-1133">Transmembrane helix</keyword>
<keyword evidence="4 6" id="KW-0472">Membrane</keyword>
<comment type="similarity">
    <text evidence="5">Belongs to the nematode receptor-like protein sra family.</text>
</comment>
<name>A0AAV5S8P0_9BILA</name>
<evidence type="ECO:0000256" key="3">
    <source>
        <dbReference type="ARBA" id="ARBA00022989"/>
    </source>
</evidence>
<evidence type="ECO:0000256" key="5">
    <source>
        <dbReference type="ARBA" id="ARBA00037994"/>
    </source>
</evidence>
<evidence type="ECO:0000313" key="8">
    <source>
        <dbReference type="Proteomes" id="UP001432027"/>
    </source>
</evidence>
<evidence type="ECO:0008006" key="9">
    <source>
        <dbReference type="Google" id="ProtNLM"/>
    </source>
</evidence>
<organism evidence="7 8">
    <name type="scientific">Pristionchus entomophagus</name>
    <dbReference type="NCBI Taxonomy" id="358040"/>
    <lineage>
        <taxon>Eukaryota</taxon>
        <taxon>Metazoa</taxon>
        <taxon>Ecdysozoa</taxon>
        <taxon>Nematoda</taxon>
        <taxon>Chromadorea</taxon>
        <taxon>Rhabditida</taxon>
        <taxon>Rhabditina</taxon>
        <taxon>Diplogasteromorpha</taxon>
        <taxon>Diplogasteroidea</taxon>
        <taxon>Neodiplogasteridae</taxon>
        <taxon>Pristionchus</taxon>
    </lineage>
</organism>
<comment type="caution">
    <text evidence="7">The sequence shown here is derived from an EMBL/GenBank/DDBJ whole genome shotgun (WGS) entry which is preliminary data.</text>
</comment>
<evidence type="ECO:0000256" key="1">
    <source>
        <dbReference type="ARBA" id="ARBA00004141"/>
    </source>
</evidence>
<evidence type="ECO:0000256" key="4">
    <source>
        <dbReference type="ARBA" id="ARBA00023136"/>
    </source>
</evidence>
<reference evidence="7" key="1">
    <citation type="submission" date="2023-10" db="EMBL/GenBank/DDBJ databases">
        <title>Genome assembly of Pristionchus species.</title>
        <authorList>
            <person name="Yoshida K."/>
            <person name="Sommer R.J."/>
        </authorList>
    </citation>
    <scope>NUCLEOTIDE SEQUENCE</scope>
    <source>
        <strain evidence="7">RS0144</strain>
    </source>
</reference>
<feature type="transmembrane region" description="Helical" evidence="6">
    <location>
        <begin position="233"/>
        <end position="256"/>
    </location>
</feature>
<evidence type="ECO:0000313" key="7">
    <source>
        <dbReference type="EMBL" id="GMS79396.1"/>
    </source>
</evidence>
<sequence length="316" mass="36825">RWTVIAIFQRNCTTGLLQSVRWLQIFTMIASIIIVVYRTLRHLSRTIFDCVTIWFIKTLFFIACLYSSGLGFTQIAQVIVRSIASNPCDAQIPKGICLFRMAAASITPSFVFIHSCITIQQALATFRYSIRIQKDVARLAIFITICYAIIFGAISFGNENLTGKTQCCTSFNPNSEFFIIFNLNFLMAVDVINSIFALLLLRYNKITLMKKRMMFDIKRTFHRVQNLNAMEQFFPMICIHTILHFIDFCLYSYSYYFRPNFTQAQFTILYTSVNVMPYYCLFGPLVFLIMTKLDRFRRRDHVQHLIAPMQHDTAQD</sequence>